<protein>
    <recommendedName>
        <fullName evidence="3">Azaphilone pigments biosynthesis cluster protein L N-terminal domain-containing protein</fullName>
    </recommendedName>
</protein>
<sequence>MADPVSLPLSILTLVTFAFGACRSLINTFEAFQNLPQDVSSLKSVLESLQGVFNEVSSIVSDPAAEDNPGIECLRNPLLGCGEACENLERLIRKCTKHSTEKKHSVRDWAMLRLKADQIKAVQDTLSLYEATIGLALGSASLRINQATKEALDQYNRLIFETQQELHKHISQVDNRLKNLESRENNGGTEKDEELKQLLQEKFRTKECLYICQQISESIRYGRLSVPIDSTTAAGNAPHAPTSTLEGRLTAEETTSRFLDSFSMGTIKTRAELERNCQLIQDKLKHFPAQRIEEVNEIIAERCRRQNERERFYQCLSVCDNASQRSEQARINIFENVHAGERAQQCVISNVGDLISAKYIKAERDAKQCLGQMSAPGFLNSHDRGTLQELKDGELDERRNNVHRPRNAMFLGGFTDIDEFKGLLLLFMLVILFRSSS</sequence>
<evidence type="ECO:0000313" key="4">
    <source>
        <dbReference type="EMBL" id="KAE8416790.1"/>
    </source>
</evidence>
<dbReference type="InterPro" id="IPR031348">
    <property type="entry name" value="PigL_N"/>
</dbReference>
<feature type="chain" id="PRO_5046932491" description="Azaphilone pigments biosynthesis cluster protein L N-terminal domain-containing protein" evidence="2">
    <location>
        <begin position="21"/>
        <end position="437"/>
    </location>
</feature>
<dbReference type="EMBL" id="ML735747">
    <property type="protein sequence ID" value="KAE8416790.1"/>
    <property type="molecule type" value="Genomic_DNA"/>
</dbReference>
<evidence type="ECO:0000259" key="3">
    <source>
        <dbReference type="Pfam" id="PF17111"/>
    </source>
</evidence>
<gene>
    <name evidence="4" type="ORF">BDV36DRAFT_296799</name>
</gene>
<organism evidence="4 5">
    <name type="scientific">Aspergillus pseudocaelatus</name>
    <dbReference type="NCBI Taxonomy" id="1825620"/>
    <lineage>
        <taxon>Eukaryota</taxon>
        <taxon>Fungi</taxon>
        <taxon>Dikarya</taxon>
        <taxon>Ascomycota</taxon>
        <taxon>Pezizomycotina</taxon>
        <taxon>Eurotiomycetes</taxon>
        <taxon>Eurotiomycetidae</taxon>
        <taxon>Eurotiales</taxon>
        <taxon>Aspergillaceae</taxon>
        <taxon>Aspergillus</taxon>
        <taxon>Aspergillus subgen. Circumdati</taxon>
    </lineage>
</organism>
<feature type="signal peptide" evidence="2">
    <location>
        <begin position="1"/>
        <end position="20"/>
    </location>
</feature>
<proteinExistence type="predicted"/>
<keyword evidence="1" id="KW-0175">Coiled coil</keyword>
<evidence type="ECO:0000256" key="2">
    <source>
        <dbReference type="SAM" id="SignalP"/>
    </source>
</evidence>
<evidence type="ECO:0000313" key="5">
    <source>
        <dbReference type="Proteomes" id="UP000325395"/>
    </source>
</evidence>
<reference evidence="4 5" key="1">
    <citation type="submission" date="2019-04" db="EMBL/GenBank/DDBJ databases">
        <authorList>
            <consortium name="DOE Joint Genome Institute"/>
            <person name="Mondo S."/>
            <person name="Kjaerbolling I."/>
            <person name="Vesth T."/>
            <person name="Frisvad J.C."/>
            <person name="Nybo J.L."/>
            <person name="Theobald S."/>
            <person name="Kildgaard S."/>
            <person name="Isbrandt T."/>
            <person name="Kuo A."/>
            <person name="Sato A."/>
            <person name="Lyhne E.K."/>
            <person name="Kogle M.E."/>
            <person name="Wiebenga A."/>
            <person name="Kun R.S."/>
            <person name="Lubbers R.J."/>
            <person name="Makela M.R."/>
            <person name="Barry K."/>
            <person name="Chovatia M."/>
            <person name="Clum A."/>
            <person name="Daum C."/>
            <person name="Haridas S."/>
            <person name="He G."/>
            <person name="LaButti K."/>
            <person name="Lipzen A."/>
            <person name="Riley R."/>
            <person name="Salamov A."/>
            <person name="Simmons B.A."/>
            <person name="Magnuson J.K."/>
            <person name="Henrissat B."/>
            <person name="Mortensen U.H."/>
            <person name="Larsen T.O."/>
            <person name="Devries R.P."/>
            <person name="Grigoriev I.V."/>
            <person name="Machida M."/>
            <person name="Baker S.E."/>
            <person name="Andersen M.R."/>
            <person name="Cantor M.N."/>
            <person name="Hua S.X."/>
        </authorList>
    </citation>
    <scope>NUCLEOTIDE SEQUENCE [LARGE SCALE GENOMIC DNA]</scope>
    <source>
        <strain evidence="4 5">CBS 117616</strain>
    </source>
</reference>
<evidence type="ECO:0000256" key="1">
    <source>
        <dbReference type="SAM" id="Coils"/>
    </source>
</evidence>
<dbReference type="Proteomes" id="UP000325395">
    <property type="component" value="Unassembled WGS sequence"/>
</dbReference>
<name>A0ABQ6WI42_9EURO</name>
<keyword evidence="2" id="KW-0732">Signal</keyword>
<accession>A0ABQ6WI42</accession>
<keyword evidence="5" id="KW-1185">Reference proteome</keyword>
<dbReference type="Pfam" id="PF17111">
    <property type="entry name" value="PigL_N"/>
    <property type="match status" value="1"/>
</dbReference>
<feature type="domain" description="Azaphilone pigments biosynthesis cluster protein L N-terminal" evidence="3">
    <location>
        <begin position="2"/>
        <end position="213"/>
    </location>
</feature>
<feature type="coiled-coil region" evidence="1">
    <location>
        <begin position="145"/>
        <end position="183"/>
    </location>
</feature>